<feature type="domain" description="FAD-binding" evidence="3">
    <location>
        <begin position="19"/>
        <end position="189"/>
    </location>
</feature>
<dbReference type="Pfam" id="PF01535">
    <property type="entry name" value="PPR"/>
    <property type="match status" value="6"/>
</dbReference>
<sequence length="861" mass="97952">HELDNGQISIDLADGSQENCDLLIVADGSNSVVRRALRPEHTLNFIGVTSILARTHALDKLPAPLEKTFGGAIGGDGHFVFVASSDQTSALWDVSYLCDPPREAKSAGTMNDNEIDAVLAEVRERTKVLSEPIRTLINETLRSSVAIFKAKDIVPFRNHGSVIFIGDAQRARSPFAGNGANMAIMDGLSVSLVRLLDQALRACIHLNDFQRGKAIHQELPPNFLNNEYIRTTLIRLYMKCNDVDKARELFSTSSKKSILMYNTMIEGFGKNNREKEALKLFEKMSVAPNVFTYTLLFQLCTQSSDHNVLQFCKTIWKKMSIDNQKNPYVSFAFLNLIIKHEQISNWEKFFSQMEKNNIIYTVMMKGYLSNGMAQKAIDLFFHLDKPDEIVTGIFFNACAQLNDKTTLDLAEKVFSRLRSPSDRLLQSIFTMYFQHKDIPKVEILFEKIKRDVINYGSLMKLYNDQNQYEKTLKLFQRMKNENIQGDSTVFILLIKACANIRFLSLSQSIVKQIPPNFLADHWLQRSLIDMWGKCGLVDEAQRVFNRIAQPSIVAFSAMINAYGLNGKGKQAIELFHQVPMKMLDDQIYVCVLNACSHSGLIQEAENIFNEIPYEKRIESVYASMIDCFARSFQFDRAQHLIDEFEKDHSPCPHMYMTMLSSARNKKDAVLAQQLFDRIRLLFSDEKQILSSATVVLANTYGLSGNLARTSDLRTKMAESGLKKVPGRSSTIVNGEIVHFYANDRSHPLSEKLYHQLDQLKDELIQHGYQVDESWVSRPLVDGETNESVLWTHSERLAIAFQLIQNPKPSFIEIVKNLRICQDCHTAIKLIAQIHQCSIVIHDANRIHHFDLTGKCSCNDYF</sequence>
<dbReference type="AlphaFoldDB" id="A0A815IUR8"/>
<dbReference type="GO" id="GO:0048731">
    <property type="term" value="P:system development"/>
    <property type="evidence" value="ECO:0007669"/>
    <property type="project" value="UniProtKB-ARBA"/>
</dbReference>
<dbReference type="Pfam" id="PF01494">
    <property type="entry name" value="FAD_binding_3"/>
    <property type="match status" value="1"/>
</dbReference>
<dbReference type="Pfam" id="PF14432">
    <property type="entry name" value="DYW_deaminase"/>
    <property type="match status" value="1"/>
</dbReference>
<dbReference type="PRINTS" id="PR00420">
    <property type="entry name" value="RNGMNOXGNASE"/>
</dbReference>
<dbReference type="Gene3D" id="3.50.50.60">
    <property type="entry name" value="FAD/NAD(P)-binding domain"/>
    <property type="match status" value="1"/>
</dbReference>
<dbReference type="GO" id="GO:0009451">
    <property type="term" value="P:RNA modification"/>
    <property type="evidence" value="ECO:0007669"/>
    <property type="project" value="InterPro"/>
</dbReference>
<dbReference type="FunFam" id="1.25.40.10:FF:000158">
    <property type="entry name" value="pentatricopeptide repeat-containing protein At2g33680"/>
    <property type="match status" value="1"/>
</dbReference>
<dbReference type="InterPro" id="IPR046960">
    <property type="entry name" value="PPR_At4g14850-like_plant"/>
</dbReference>
<reference evidence="5" key="1">
    <citation type="submission" date="2021-02" db="EMBL/GenBank/DDBJ databases">
        <authorList>
            <person name="Nowell W R."/>
        </authorList>
    </citation>
    <scope>NUCLEOTIDE SEQUENCE</scope>
</reference>
<keyword evidence="1" id="KW-0677">Repeat</keyword>
<dbReference type="Pfam" id="PF13812">
    <property type="entry name" value="PPR_3"/>
    <property type="match status" value="1"/>
</dbReference>
<evidence type="ECO:0000256" key="2">
    <source>
        <dbReference type="PROSITE-ProRule" id="PRU00708"/>
    </source>
</evidence>
<dbReference type="Gene3D" id="1.25.40.10">
    <property type="entry name" value="Tetratricopeptide repeat domain"/>
    <property type="match status" value="3"/>
</dbReference>
<feature type="non-terminal residue" evidence="5">
    <location>
        <position position="861"/>
    </location>
</feature>
<dbReference type="Pfam" id="PF13041">
    <property type="entry name" value="PPR_2"/>
    <property type="match status" value="1"/>
</dbReference>
<dbReference type="PANTHER" id="PTHR47926">
    <property type="entry name" value="PENTATRICOPEPTIDE REPEAT-CONTAINING PROTEIN"/>
    <property type="match status" value="1"/>
</dbReference>
<feature type="repeat" description="PPR" evidence="2">
    <location>
        <begin position="451"/>
        <end position="485"/>
    </location>
</feature>
<evidence type="ECO:0000313" key="5">
    <source>
        <dbReference type="EMBL" id="CAF1368301.1"/>
    </source>
</evidence>
<gene>
    <name evidence="5" type="ORF">XAT740_LOCUS32397</name>
</gene>
<dbReference type="PROSITE" id="PS51375">
    <property type="entry name" value="PPR"/>
    <property type="match status" value="2"/>
</dbReference>
<evidence type="ECO:0000256" key="1">
    <source>
        <dbReference type="ARBA" id="ARBA00022737"/>
    </source>
</evidence>
<evidence type="ECO:0000313" key="6">
    <source>
        <dbReference type="Proteomes" id="UP000663828"/>
    </source>
</evidence>
<feature type="domain" description="DYW" evidence="4">
    <location>
        <begin position="767"/>
        <end position="861"/>
    </location>
</feature>
<dbReference type="GO" id="GO:0003723">
    <property type="term" value="F:RNA binding"/>
    <property type="evidence" value="ECO:0007669"/>
    <property type="project" value="InterPro"/>
</dbReference>
<evidence type="ECO:0000259" key="4">
    <source>
        <dbReference type="Pfam" id="PF14432"/>
    </source>
</evidence>
<accession>A0A815IUR8</accession>
<dbReference type="GO" id="GO:0071949">
    <property type="term" value="F:FAD binding"/>
    <property type="evidence" value="ECO:0007669"/>
    <property type="project" value="InterPro"/>
</dbReference>
<protein>
    <recommendedName>
        <fullName evidence="7">DYW domain-containing protein</fullName>
    </recommendedName>
</protein>
<organism evidence="5 6">
    <name type="scientific">Adineta ricciae</name>
    <name type="common">Rotifer</name>
    <dbReference type="NCBI Taxonomy" id="249248"/>
    <lineage>
        <taxon>Eukaryota</taxon>
        <taxon>Metazoa</taxon>
        <taxon>Spiralia</taxon>
        <taxon>Gnathifera</taxon>
        <taxon>Rotifera</taxon>
        <taxon>Eurotatoria</taxon>
        <taxon>Bdelloidea</taxon>
        <taxon>Adinetida</taxon>
        <taxon>Adinetidae</taxon>
        <taxon>Adineta</taxon>
    </lineage>
</organism>
<evidence type="ECO:0008006" key="7">
    <source>
        <dbReference type="Google" id="ProtNLM"/>
    </source>
</evidence>
<keyword evidence="6" id="KW-1185">Reference proteome</keyword>
<dbReference type="EMBL" id="CAJNOR010003018">
    <property type="protein sequence ID" value="CAF1368301.1"/>
    <property type="molecule type" value="Genomic_DNA"/>
</dbReference>
<dbReference type="Proteomes" id="UP000663828">
    <property type="component" value="Unassembled WGS sequence"/>
</dbReference>
<dbReference type="InterPro" id="IPR036188">
    <property type="entry name" value="FAD/NAD-bd_sf"/>
</dbReference>
<comment type="caution">
    <text evidence="5">The sequence shown here is derived from an EMBL/GenBank/DDBJ whole genome shotgun (WGS) entry which is preliminary data.</text>
</comment>
<proteinExistence type="predicted"/>
<dbReference type="SUPFAM" id="SSF51905">
    <property type="entry name" value="FAD/NAD(P)-binding domain"/>
    <property type="match status" value="1"/>
</dbReference>
<evidence type="ECO:0000259" key="3">
    <source>
        <dbReference type="Pfam" id="PF01494"/>
    </source>
</evidence>
<dbReference type="InterPro" id="IPR002938">
    <property type="entry name" value="FAD-bd"/>
</dbReference>
<dbReference type="GO" id="GO:0008270">
    <property type="term" value="F:zinc ion binding"/>
    <property type="evidence" value="ECO:0007669"/>
    <property type="project" value="InterPro"/>
</dbReference>
<name>A0A815IUR8_ADIRI</name>
<dbReference type="InterPro" id="IPR032867">
    <property type="entry name" value="DYW_dom"/>
</dbReference>
<dbReference type="InterPro" id="IPR011990">
    <property type="entry name" value="TPR-like_helical_dom_sf"/>
</dbReference>
<dbReference type="InterPro" id="IPR002885">
    <property type="entry name" value="PPR_rpt"/>
</dbReference>
<dbReference type="NCBIfam" id="TIGR00756">
    <property type="entry name" value="PPR"/>
    <property type="match status" value="1"/>
</dbReference>
<feature type="repeat" description="PPR" evidence="2">
    <location>
        <begin position="257"/>
        <end position="287"/>
    </location>
</feature>